<dbReference type="InterPro" id="IPR002104">
    <property type="entry name" value="Integrase_catalytic"/>
</dbReference>
<proteinExistence type="predicted"/>
<evidence type="ECO:0000256" key="1">
    <source>
        <dbReference type="ARBA" id="ARBA00023172"/>
    </source>
</evidence>
<dbReference type="InterPro" id="IPR011010">
    <property type="entry name" value="DNA_brk_join_enz"/>
</dbReference>
<keyword evidence="1" id="KW-0233">DNA recombination</keyword>
<dbReference type="GO" id="GO:0015074">
    <property type="term" value="P:DNA integration"/>
    <property type="evidence" value="ECO:0007669"/>
    <property type="project" value="InterPro"/>
</dbReference>
<evidence type="ECO:0000259" key="2">
    <source>
        <dbReference type="PROSITE" id="PS51898"/>
    </source>
</evidence>
<protein>
    <recommendedName>
        <fullName evidence="2">Tyr recombinase domain-containing protein</fullName>
    </recommendedName>
</protein>
<dbReference type="Gene3D" id="1.10.443.10">
    <property type="entry name" value="Intergrase catalytic core"/>
    <property type="match status" value="1"/>
</dbReference>
<dbReference type="PANTHER" id="PTHR35617:SF3">
    <property type="entry name" value="CORE-BINDING (CB) DOMAIN-CONTAINING PROTEIN"/>
    <property type="match status" value="1"/>
</dbReference>
<dbReference type="SUPFAM" id="SSF56349">
    <property type="entry name" value="DNA breaking-rejoining enzymes"/>
    <property type="match status" value="1"/>
</dbReference>
<dbReference type="PANTHER" id="PTHR35617">
    <property type="entry name" value="PHAGE_INTEGRASE DOMAIN-CONTAINING PROTEIN"/>
    <property type="match status" value="1"/>
</dbReference>
<dbReference type="GO" id="GO:0003677">
    <property type="term" value="F:DNA binding"/>
    <property type="evidence" value="ECO:0007669"/>
    <property type="project" value="InterPro"/>
</dbReference>
<accession>A0A653BTH6</accession>
<dbReference type="Proteomes" id="UP000410492">
    <property type="component" value="Unassembled WGS sequence"/>
</dbReference>
<dbReference type="Pfam" id="PF00589">
    <property type="entry name" value="Phage_integrase"/>
    <property type="match status" value="1"/>
</dbReference>
<keyword evidence="4" id="KW-1185">Reference proteome</keyword>
<sequence length="175" mass="20027">MLISLVTSHRVQTLSKIKLGDIKLFGSEYKIFISELTKTSSPNKQQPILRIPRFNEKPEICVARTLEYYMKVTSPYRKDTQFLFPTYKKPHHRATAQTISRWLKDVLNKSGIDTSLFKAHSVRHAASSAAFRAGANIECIRNAAGWTEKSNTFAKFYNRPLNTEKDFAESVVLLE</sequence>
<organism evidence="3 4">
    <name type="scientific">Callosobruchus maculatus</name>
    <name type="common">Southern cowpea weevil</name>
    <name type="synonym">Pulse bruchid</name>
    <dbReference type="NCBI Taxonomy" id="64391"/>
    <lineage>
        <taxon>Eukaryota</taxon>
        <taxon>Metazoa</taxon>
        <taxon>Ecdysozoa</taxon>
        <taxon>Arthropoda</taxon>
        <taxon>Hexapoda</taxon>
        <taxon>Insecta</taxon>
        <taxon>Pterygota</taxon>
        <taxon>Neoptera</taxon>
        <taxon>Endopterygota</taxon>
        <taxon>Coleoptera</taxon>
        <taxon>Polyphaga</taxon>
        <taxon>Cucujiformia</taxon>
        <taxon>Chrysomeloidea</taxon>
        <taxon>Chrysomelidae</taxon>
        <taxon>Bruchinae</taxon>
        <taxon>Bruchini</taxon>
        <taxon>Callosobruchus</taxon>
    </lineage>
</organism>
<dbReference type="GO" id="GO:0006310">
    <property type="term" value="P:DNA recombination"/>
    <property type="evidence" value="ECO:0007669"/>
    <property type="project" value="UniProtKB-KW"/>
</dbReference>
<dbReference type="PROSITE" id="PS51898">
    <property type="entry name" value="TYR_RECOMBINASE"/>
    <property type="match status" value="1"/>
</dbReference>
<gene>
    <name evidence="3" type="ORF">CALMAC_LOCUS3624</name>
</gene>
<dbReference type="EMBL" id="CAACVG010005035">
    <property type="protein sequence ID" value="VEN38889.1"/>
    <property type="molecule type" value="Genomic_DNA"/>
</dbReference>
<name>A0A653BTH6_CALMS</name>
<reference evidence="3 4" key="1">
    <citation type="submission" date="2019-01" db="EMBL/GenBank/DDBJ databases">
        <authorList>
            <person name="Sayadi A."/>
        </authorList>
    </citation>
    <scope>NUCLEOTIDE SEQUENCE [LARGE SCALE GENOMIC DNA]</scope>
</reference>
<evidence type="ECO:0000313" key="3">
    <source>
        <dbReference type="EMBL" id="VEN38889.1"/>
    </source>
</evidence>
<feature type="domain" description="Tyr recombinase" evidence="2">
    <location>
        <begin position="1"/>
        <end position="172"/>
    </location>
</feature>
<dbReference type="OrthoDB" id="6755924at2759"/>
<dbReference type="AlphaFoldDB" id="A0A653BTH6"/>
<evidence type="ECO:0000313" key="4">
    <source>
        <dbReference type="Proteomes" id="UP000410492"/>
    </source>
</evidence>
<dbReference type="InterPro" id="IPR013762">
    <property type="entry name" value="Integrase-like_cat_sf"/>
</dbReference>